<dbReference type="Proteomes" id="UP001630127">
    <property type="component" value="Unassembled WGS sequence"/>
</dbReference>
<evidence type="ECO:0000313" key="1">
    <source>
        <dbReference type="EMBL" id="KAL3510679.1"/>
    </source>
</evidence>
<proteinExistence type="predicted"/>
<protein>
    <submittedName>
        <fullName evidence="1">Uncharacterized protein</fullName>
    </submittedName>
</protein>
<reference evidence="1 2" key="1">
    <citation type="submission" date="2024-11" db="EMBL/GenBank/DDBJ databases">
        <title>A near-complete genome assembly of Cinchona calisaya.</title>
        <authorList>
            <person name="Lian D.C."/>
            <person name="Zhao X.W."/>
            <person name="Wei L."/>
        </authorList>
    </citation>
    <scope>NUCLEOTIDE SEQUENCE [LARGE SCALE GENOMIC DNA]</scope>
    <source>
        <tissue evidence="1">Nenye</tissue>
    </source>
</reference>
<comment type="caution">
    <text evidence="1">The sequence shown here is derived from an EMBL/GenBank/DDBJ whole genome shotgun (WGS) entry which is preliminary data.</text>
</comment>
<name>A0ABD2YV00_9GENT</name>
<organism evidence="1 2">
    <name type="scientific">Cinchona calisaya</name>
    <dbReference type="NCBI Taxonomy" id="153742"/>
    <lineage>
        <taxon>Eukaryota</taxon>
        <taxon>Viridiplantae</taxon>
        <taxon>Streptophyta</taxon>
        <taxon>Embryophyta</taxon>
        <taxon>Tracheophyta</taxon>
        <taxon>Spermatophyta</taxon>
        <taxon>Magnoliopsida</taxon>
        <taxon>eudicotyledons</taxon>
        <taxon>Gunneridae</taxon>
        <taxon>Pentapetalae</taxon>
        <taxon>asterids</taxon>
        <taxon>lamiids</taxon>
        <taxon>Gentianales</taxon>
        <taxon>Rubiaceae</taxon>
        <taxon>Cinchonoideae</taxon>
        <taxon>Cinchoneae</taxon>
        <taxon>Cinchona</taxon>
    </lineage>
</organism>
<accession>A0ABD2YV00</accession>
<evidence type="ECO:0000313" key="2">
    <source>
        <dbReference type="Proteomes" id="UP001630127"/>
    </source>
</evidence>
<gene>
    <name evidence="1" type="ORF">ACH5RR_030080</name>
</gene>
<dbReference type="EMBL" id="JBJUIK010000012">
    <property type="protein sequence ID" value="KAL3510679.1"/>
    <property type="molecule type" value="Genomic_DNA"/>
</dbReference>
<sequence length="107" mass="12127">MENINMREEDQVINSSNYGSDGSYILDSDASTKTDSNFSFFLDGDTLSDSCDFNDEGEVTNGFKKNIDLGEYTTYVELISDDYRKFLEARRQGKIVEMTILLGITTF</sequence>
<keyword evidence="2" id="KW-1185">Reference proteome</keyword>
<dbReference type="AlphaFoldDB" id="A0ABD2YV00"/>